<sequence length="119" mass="12874">MSELEQLSYGLIVTLVGMGIVFLVLIGLAYMLGALKLLSNRGTAEKKTEVVKLEKTEEPAEVISGPAEDEEELIAVISAALAAVMGSSSNLVIKSINRVEDNAPVWARVGRQEQMFNRL</sequence>
<keyword evidence="2" id="KW-1003">Cell membrane</keyword>
<protein>
    <submittedName>
        <fullName evidence="7">OadG family protein</fullName>
    </submittedName>
</protein>
<evidence type="ECO:0000256" key="2">
    <source>
        <dbReference type="ARBA" id="ARBA00022475"/>
    </source>
</evidence>
<evidence type="ECO:0000313" key="8">
    <source>
        <dbReference type="Proteomes" id="UP001651880"/>
    </source>
</evidence>
<dbReference type="NCBIfam" id="TIGR01195">
    <property type="entry name" value="oadG_fam"/>
    <property type="match status" value="1"/>
</dbReference>
<evidence type="ECO:0000256" key="4">
    <source>
        <dbReference type="ARBA" id="ARBA00022989"/>
    </source>
</evidence>
<dbReference type="EMBL" id="JAJEKE010000013">
    <property type="protein sequence ID" value="MCQ1530571.1"/>
    <property type="molecule type" value="Genomic_DNA"/>
</dbReference>
<comment type="caution">
    <text evidence="7">The sequence shown here is derived from an EMBL/GenBank/DDBJ whole genome shotgun (WGS) entry which is preliminary data.</text>
</comment>
<reference evidence="7 8" key="1">
    <citation type="submission" date="2021-10" db="EMBL/GenBank/DDBJ databases">
        <title>Lutispora strain m25 sp. nov., a thermophilic, non-spore-forming bacterium isolated from a lab-scale methanogenic bioreactor digesting anaerobic sludge.</title>
        <authorList>
            <person name="El Houari A."/>
            <person name="Mcdonald J."/>
        </authorList>
    </citation>
    <scope>NUCLEOTIDE SEQUENCE [LARGE SCALE GENOMIC DNA]</scope>
    <source>
        <strain evidence="8">m25</strain>
    </source>
</reference>
<organism evidence="7 8">
    <name type="scientific">Lutispora saccharofermentans</name>
    <dbReference type="NCBI Taxonomy" id="3024236"/>
    <lineage>
        <taxon>Bacteria</taxon>
        <taxon>Bacillati</taxon>
        <taxon>Bacillota</taxon>
        <taxon>Clostridia</taxon>
        <taxon>Lutisporales</taxon>
        <taxon>Lutisporaceae</taxon>
        <taxon>Lutispora</taxon>
    </lineage>
</organism>
<evidence type="ECO:0000256" key="3">
    <source>
        <dbReference type="ARBA" id="ARBA00022692"/>
    </source>
</evidence>
<proteinExistence type="predicted"/>
<accession>A0ABT1NJX0</accession>
<gene>
    <name evidence="7" type="ORF">LJD61_13575</name>
</gene>
<evidence type="ECO:0000256" key="1">
    <source>
        <dbReference type="ARBA" id="ARBA00004236"/>
    </source>
</evidence>
<keyword evidence="5 6" id="KW-0472">Membrane</keyword>
<comment type="subcellular location">
    <subcellularLocation>
        <location evidence="1">Cell membrane</location>
    </subcellularLocation>
</comment>
<dbReference type="RefSeq" id="WP_255228095.1">
    <property type="nucleotide sequence ID" value="NZ_JAJEKE010000013.1"/>
</dbReference>
<keyword evidence="8" id="KW-1185">Reference proteome</keyword>
<evidence type="ECO:0000256" key="5">
    <source>
        <dbReference type="ARBA" id="ARBA00023136"/>
    </source>
</evidence>
<evidence type="ECO:0000256" key="6">
    <source>
        <dbReference type="SAM" id="Phobius"/>
    </source>
</evidence>
<feature type="transmembrane region" description="Helical" evidence="6">
    <location>
        <begin position="7"/>
        <end position="32"/>
    </location>
</feature>
<dbReference type="Proteomes" id="UP001651880">
    <property type="component" value="Unassembled WGS sequence"/>
</dbReference>
<evidence type="ECO:0000313" key="7">
    <source>
        <dbReference type="EMBL" id="MCQ1530571.1"/>
    </source>
</evidence>
<dbReference type="InterPro" id="IPR005899">
    <property type="entry name" value="Na_pump_deCOase"/>
</dbReference>
<keyword evidence="3 6" id="KW-0812">Transmembrane</keyword>
<name>A0ABT1NJX0_9FIRM</name>
<keyword evidence="4 6" id="KW-1133">Transmembrane helix</keyword>
<dbReference type="Pfam" id="PF04277">
    <property type="entry name" value="OAD_gamma"/>
    <property type="match status" value="1"/>
</dbReference>